<dbReference type="AlphaFoldDB" id="A0A269ZCS6"/>
<dbReference type="Gene3D" id="1.10.260.40">
    <property type="entry name" value="lambda repressor-like DNA-binding domains"/>
    <property type="match status" value="1"/>
</dbReference>
<evidence type="ECO:0000313" key="2">
    <source>
        <dbReference type="EMBL" id="PAK95401.1"/>
    </source>
</evidence>
<comment type="caution">
    <text evidence="2">The sequence shown here is derived from an EMBL/GenBank/DDBJ whole genome shotgun (WGS) entry which is preliminary data.</text>
</comment>
<dbReference type="RefSeq" id="WP_095376042.1">
    <property type="nucleotide sequence ID" value="NZ_NCWY01000007.1"/>
</dbReference>
<evidence type="ECO:0000259" key="1">
    <source>
        <dbReference type="PROSITE" id="PS50943"/>
    </source>
</evidence>
<dbReference type="InterPro" id="IPR001387">
    <property type="entry name" value="Cro/C1-type_HTH"/>
</dbReference>
<dbReference type="SUPFAM" id="SSF47413">
    <property type="entry name" value="lambda repressor-like DNA-binding domains"/>
    <property type="match status" value="1"/>
</dbReference>
<dbReference type="PROSITE" id="PS50943">
    <property type="entry name" value="HTH_CROC1"/>
    <property type="match status" value="1"/>
</dbReference>
<dbReference type="SMART" id="SM00530">
    <property type="entry name" value="HTH_XRE"/>
    <property type="match status" value="1"/>
</dbReference>
<dbReference type="Proteomes" id="UP000216867">
    <property type="component" value="Unassembled WGS sequence"/>
</dbReference>
<organism evidence="2 3">
    <name type="scientific">Brevibacterium casei</name>
    <dbReference type="NCBI Taxonomy" id="33889"/>
    <lineage>
        <taxon>Bacteria</taxon>
        <taxon>Bacillati</taxon>
        <taxon>Actinomycetota</taxon>
        <taxon>Actinomycetes</taxon>
        <taxon>Micrococcales</taxon>
        <taxon>Brevibacteriaceae</taxon>
        <taxon>Brevibacterium</taxon>
    </lineage>
</organism>
<sequence length="77" mass="8262">MPADLGEERVVCHLDALLTQREMTLTELSNAVGVSLANLSVLKNNRAKAIRYSTLVALCAALDCQPGDLFTVTTAED</sequence>
<protein>
    <submittedName>
        <fullName evidence="2">Transcriptional regulator</fullName>
    </submittedName>
</protein>
<dbReference type="PANTHER" id="PTHR37301:SF1">
    <property type="entry name" value="DNA-BINDING PROTEIN"/>
    <property type="match status" value="1"/>
</dbReference>
<evidence type="ECO:0000313" key="3">
    <source>
        <dbReference type="Proteomes" id="UP000216867"/>
    </source>
</evidence>
<dbReference type="Pfam" id="PF13443">
    <property type="entry name" value="HTH_26"/>
    <property type="match status" value="1"/>
</dbReference>
<name>A0A269ZCS6_9MICO</name>
<dbReference type="InterPro" id="IPR010982">
    <property type="entry name" value="Lambda_DNA-bd_dom_sf"/>
</dbReference>
<proteinExistence type="predicted"/>
<gene>
    <name evidence="2" type="ORF">B8X04_08950</name>
</gene>
<reference evidence="2 3" key="1">
    <citation type="submission" date="2017-04" db="EMBL/GenBank/DDBJ databases">
        <title>Kefir bacterial isolates.</title>
        <authorList>
            <person name="Kim Y."/>
            <person name="Blasche S."/>
            <person name="Patil K.R."/>
        </authorList>
    </citation>
    <scope>NUCLEOTIDE SEQUENCE [LARGE SCALE GENOMIC DNA]</scope>
    <source>
        <strain evidence="2 3">OG2</strain>
    </source>
</reference>
<dbReference type="GO" id="GO:0003677">
    <property type="term" value="F:DNA binding"/>
    <property type="evidence" value="ECO:0007669"/>
    <property type="project" value="InterPro"/>
</dbReference>
<dbReference type="EMBL" id="NCWY01000007">
    <property type="protein sequence ID" value="PAK95401.1"/>
    <property type="molecule type" value="Genomic_DNA"/>
</dbReference>
<feature type="domain" description="HTH cro/C1-type" evidence="1">
    <location>
        <begin position="14"/>
        <end position="69"/>
    </location>
</feature>
<accession>A0A269ZCS6</accession>
<dbReference type="PANTHER" id="PTHR37301">
    <property type="entry name" value="DNA-BINDING PROTEIN-RELATED"/>
    <property type="match status" value="1"/>
</dbReference>